<comment type="caution">
    <text evidence="2">The sequence shown here is derived from an EMBL/GenBank/DDBJ whole genome shotgun (WGS) entry which is preliminary data.</text>
</comment>
<gene>
    <name evidence="2" type="primary">CIT1</name>
    <name evidence="2" type="ORF">SPIL2461_LOCUS11148</name>
</gene>
<dbReference type="AlphaFoldDB" id="A0A812RXN2"/>
<dbReference type="Proteomes" id="UP000649617">
    <property type="component" value="Unassembled WGS sequence"/>
</dbReference>
<proteinExistence type="predicted"/>
<evidence type="ECO:0000256" key="1">
    <source>
        <dbReference type="SAM" id="MobiDB-lite"/>
    </source>
</evidence>
<organism evidence="2 3">
    <name type="scientific">Symbiodinium pilosum</name>
    <name type="common">Dinoflagellate</name>
    <dbReference type="NCBI Taxonomy" id="2952"/>
    <lineage>
        <taxon>Eukaryota</taxon>
        <taxon>Sar</taxon>
        <taxon>Alveolata</taxon>
        <taxon>Dinophyceae</taxon>
        <taxon>Suessiales</taxon>
        <taxon>Symbiodiniaceae</taxon>
        <taxon>Symbiodinium</taxon>
    </lineage>
</organism>
<feature type="region of interest" description="Disordered" evidence="1">
    <location>
        <begin position="17"/>
        <end position="69"/>
    </location>
</feature>
<feature type="compositionally biased region" description="Polar residues" evidence="1">
    <location>
        <begin position="42"/>
        <end position="68"/>
    </location>
</feature>
<keyword evidence="3" id="KW-1185">Reference proteome</keyword>
<evidence type="ECO:0000313" key="3">
    <source>
        <dbReference type="Proteomes" id="UP000649617"/>
    </source>
</evidence>
<feature type="compositionally biased region" description="Polar residues" evidence="1">
    <location>
        <begin position="19"/>
        <end position="29"/>
    </location>
</feature>
<name>A0A812RXN2_SYMPI</name>
<protein>
    <submittedName>
        <fullName evidence="2">CIT1 protein</fullName>
    </submittedName>
</protein>
<reference evidence="2" key="1">
    <citation type="submission" date="2021-02" db="EMBL/GenBank/DDBJ databases">
        <authorList>
            <person name="Dougan E. K."/>
            <person name="Rhodes N."/>
            <person name="Thang M."/>
            <person name="Chan C."/>
        </authorList>
    </citation>
    <scope>NUCLEOTIDE SEQUENCE</scope>
</reference>
<dbReference type="EMBL" id="CAJNIZ010021657">
    <property type="protein sequence ID" value="CAE7454400.1"/>
    <property type="molecule type" value="Genomic_DNA"/>
</dbReference>
<accession>A0A812RXN2</accession>
<evidence type="ECO:0000313" key="2">
    <source>
        <dbReference type="EMBL" id="CAE7454400.1"/>
    </source>
</evidence>
<sequence>MEIRLRFTFLEFSDERDTQPSAVRSSSLPPSFAPRTSHKTRSSSFRQDTDGEQVQRQLDNNTSGSLPSDSDWLPRDFTCAGSAGHPHLCSRPCVYMLKAGHCSGGVGCGFCHLPHQQLREQKLAKKARALLQAMPKPDFIKMMWSLIREKLLCAGQEVIWTVHGILEEEMHHHETSTPEGDLRVFSQSQIWKLQQEIQRTRMNLASLLAFIARRCHGRNQGRLRDMLTDMRQRAGDI</sequence>